<evidence type="ECO:0000313" key="3">
    <source>
        <dbReference type="Proteomes" id="UP000373449"/>
    </source>
</evidence>
<feature type="transmembrane region" description="Helical" evidence="1">
    <location>
        <begin position="16"/>
        <end position="38"/>
    </location>
</feature>
<dbReference type="Proteomes" id="UP000373449">
    <property type="component" value="Unassembled WGS sequence"/>
</dbReference>
<reference evidence="2 3" key="1">
    <citation type="submission" date="2019-03" db="EMBL/GenBank/DDBJ databases">
        <authorList>
            <consortium name="Pathogen Informatics"/>
        </authorList>
    </citation>
    <scope>NUCLEOTIDE SEQUENCE [LARGE SCALE GENOMIC DNA]</scope>
    <source>
        <strain evidence="2 3">NCTC12282</strain>
    </source>
</reference>
<keyword evidence="1" id="KW-0812">Transmembrane</keyword>
<gene>
    <name evidence="2" type="primary">cyoB_1</name>
    <name evidence="2" type="ORF">NCTC12282_00213</name>
</gene>
<name>A0A484ZCQ1_9GAMM</name>
<accession>A0A484ZCQ1</accession>
<evidence type="ECO:0000256" key="1">
    <source>
        <dbReference type="SAM" id="Phobius"/>
    </source>
</evidence>
<dbReference type="EC" id="1.10.3.-" evidence="2"/>
<evidence type="ECO:0000313" key="2">
    <source>
        <dbReference type="EMBL" id="VFS45341.1"/>
    </source>
</evidence>
<dbReference type="GO" id="GO:0016491">
    <property type="term" value="F:oxidoreductase activity"/>
    <property type="evidence" value="ECO:0007669"/>
    <property type="project" value="UniProtKB-KW"/>
</dbReference>
<organism evidence="2 3">
    <name type="scientific">Budvicia aquatica</name>
    <dbReference type="NCBI Taxonomy" id="82979"/>
    <lineage>
        <taxon>Bacteria</taxon>
        <taxon>Pseudomonadati</taxon>
        <taxon>Pseudomonadota</taxon>
        <taxon>Gammaproteobacteria</taxon>
        <taxon>Enterobacterales</taxon>
        <taxon>Budviciaceae</taxon>
        <taxon>Budvicia</taxon>
    </lineage>
</organism>
<protein>
    <submittedName>
        <fullName evidence="2">Ubiquinol oxidase subunit 1</fullName>
        <ecNumber evidence="2">1.10.3.-</ecNumber>
    </submittedName>
</protein>
<keyword evidence="1" id="KW-0472">Membrane</keyword>
<proteinExistence type="predicted"/>
<keyword evidence="2" id="KW-0560">Oxidoreductase</keyword>
<keyword evidence="1" id="KW-1133">Transmembrane helix</keyword>
<dbReference type="EMBL" id="CAADJA010000002">
    <property type="protein sequence ID" value="VFS45341.1"/>
    <property type="molecule type" value="Genomic_DNA"/>
</dbReference>
<dbReference type="AlphaFoldDB" id="A0A484ZCQ1"/>
<sequence>MLGKLTLEAIPYHEPIIMGAVGMIVIGGIAVLALLTYFGKWKWLWNEWLTSVDHKKNRCNVYSGCHRDVTARLC</sequence>